<reference evidence="3 4" key="2">
    <citation type="submission" date="2018-11" db="EMBL/GenBank/DDBJ databases">
        <authorList>
            <consortium name="Pathogen Informatics"/>
        </authorList>
    </citation>
    <scope>NUCLEOTIDE SEQUENCE [LARGE SCALE GENOMIC DNA]</scope>
    <source>
        <strain evidence="3 4">Egypt</strain>
    </source>
</reference>
<proteinExistence type="predicted"/>
<name>A0A183BDI9_9TREM</name>
<evidence type="ECO:0000313" key="3">
    <source>
        <dbReference type="EMBL" id="VDP94563.1"/>
    </source>
</evidence>
<dbReference type="Proteomes" id="UP000272942">
    <property type="component" value="Unassembled WGS sequence"/>
</dbReference>
<protein>
    <recommendedName>
        <fullName evidence="1">DIS3-like exonuclease 1</fullName>
    </recommendedName>
</protein>
<gene>
    <name evidence="3" type="ORF">ECPE_LOCUS17274</name>
</gene>
<sequence>MLKELGRLEESIKLLVDVASTIRTRRVARGGLELDSIEISVRFADPETRSGKLEDLVPKEPLEMHSTVAELMIFANHWVARRCLESYPERSCLRRHPPPRPEFFDELQRCAASRGLRVDIESNCSLGQSLAAADDPNDPESF</sequence>
<evidence type="ECO:0000313" key="4">
    <source>
        <dbReference type="Proteomes" id="UP000272942"/>
    </source>
</evidence>
<accession>A0A183BDI9</accession>
<dbReference type="SUPFAM" id="SSF50249">
    <property type="entry name" value="Nucleic acid-binding proteins"/>
    <property type="match status" value="1"/>
</dbReference>
<organism evidence="5">
    <name type="scientific">Echinostoma caproni</name>
    <dbReference type="NCBI Taxonomy" id="27848"/>
    <lineage>
        <taxon>Eukaryota</taxon>
        <taxon>Metazoa</taxon>
        <taxon>Spiralia</taxon>
        <taxon>Lophotrochozoa</taxon>
        <taxon>Platyhelminthes</taxon>
        <taxon>Trematoda</taxon>
        <taxon>Digenea</taxon>
        <taxon>Plagiorchiida</taxon>
        <taxon>Echinostomata</taxon>
        <taxon>Echinostomatoidea</taxon>
        <taxon>Echinostomatidae</taxon>
        <taxon>Echinostoma</taxon>
    </lineage>
</organism>
<dbReference type="GO" id="GO:0000175">
    <property type="term" value="F:3'-5'-RNA exonuclease activity"/>
    <property type="evidence" value="ECO:0007669"/>
    <property type="project" value="TreeGrafter"/>
</dbReference>
<dbReference type="GO" id="GO:0000177">
    <property type="term" value="C:cytoplasmic exosome (RNase complex)"/>
    <property type="evidence" value="ECO:0007669"/>
    <property type="project" value="TreeGrafter"/>
</dbReference>
<evidence type="ECO:0000313" key="5">
    <source>
        <dbReference type="WBParaSite" id="ECPE_0001731901-mRNA-1"/>
    </source>
</evidence>
<dbReference type="InterPro" id="IPR012340">
    <property type="entry name" value="NA-bd_OB-fold"/>
</dbReference>
<dbReference type="InterPro" id="IPR050180">
    <property type="entry name" value="RNR_Ribonuclease"/>
</dbReference>
<feature type="domain" description="RNB" evidence="2">
    <location>
        <begin position="8"/>
        <end position="135"/>
    </location>
</feature>
<dbReference type="EMBL" id="UZAN01068381">
    <property type="protein sequence ID" value="VDP94563.1"/>
    <property type="molecule type" value="Genomic_DNA"/>
</dbReference>
<dbReference type="WBParaSite" id="ECPE_0001731901-mRNA-1">
    <property type="protein sequence ID" value="ECPE_0001731901-mRNA-1"/>
    <property type="gene ID" value="ECPE_0001731901"/>
</dbReference>
<dbReference type="GO" id="GO:0003723">
    <property type="term" value="F:RNA binding"/>
    <property type="evidence" value="ECO:0007669"/>
    <property type="project" value="InterPro"/>
</dbReference>
<dbReference type="Pfam" id="PF00773">
    <property type="entry name" value="RNB"/>
    <property type="match status" value="1"/>
</dbReference>
<evidence type="ECO:0000259" key="2">
    <source>
        <dbReference type="Pfam" id="PF00773"/>
    </source>
</evidence>
<dbReference type="GO" id="GO:0016075">
    <property type="term" value="P:rRNA catabolic process"/>
    <property type="evidence" value="ECO:0007669"/>
    <property type="project" value="TreeGrafter"/>
</dbReference>
<evidence type="ECO:0000256" key="1">
    <source>
        <dbReference type="ARBA" id="ARBA00016366"/>
    </source>
</evidence>
<dbReference type="OrthoDB" id="372421at2759"/>
<dbReference type="PANTHER" id="PTHR23355">
    <property type="entry name" value="RIBONUCLEASE"/>
    <property type="match status" value="1"/>
</dbReference>
<dbReference type="AlphaFoldDB" id="A0A183BDI9"/>
<dbReference type="GO" id="GO:0006402">
    <property type="term" value="P:mRNA catabolic process"/>
    <property type="evidence" value="ECO:0007669"/>
    <property type="project" value="TreeGrafter"/>
</dbReference>
<reference evidence="5" key="1">
    <citation type="submission" date="2016-06" db="UniProtKB">
        <authorList>
            <consortium name="WormBaseParasite"/>
        </authorList>
    </citation>
    <scope>IDENTIFICATION</scope>
</reference>
<dbReference type="InterPro" id="IPR001900">
    <property type="entry name" value="RNase_II/R"/>
</dbReference>
<keyword evidence="4" id="KW-1185">Reference proteome</keyword>
<dbReference type="PANTHER" id="PTHR23355:SF30">
    <property type="entry name" value="DIS3-LIKE EXONUCLEASE 1"/>
    <property type="match status" value="1"/>
</dbReference>